<dbReference type="SUPFAM" id="SSF51735">
    <property type="entry name" value="NAD(P)-binding Rossmann-fold domains"/>
    <property type="match status" value="1"/>
</dbReference>
<gene>
    <name evidence="3" type="ORF">J2Z30_005693</name>
</gene>
<protein>
    <submittedName>
        <fullName evidence="3">Dinucleotide-binding enzyme</fullName>
    </submittedName>
</protein>
<keyword evidence="4" id="KW-1185">Reference proteome</keyword>
<dbReference type="InterPro" id="IPR051267">
    <property type="entry name" value="STEAP_metalloreductase"/>
</dbReference>
<dbReference type="EMBL" id="JAGGLR010000016">
    <property type="protein sequence ID" value="MBP2064669.1"/>
    <property type="molecule type" value="Genomic_DNA"/>
</dbReference>
<evidence type="ECO:0000313" key="3">
    <source>
        <dbReference type="EMBL" id="MBP2064669.1"/>
    </source>
</evidence>
<sequence length="228" mass="23314">MRTTGENEETAMRIGVLGTGNMADALGTQWARAGHELLIGGRSRPKAEALAARIGHGARAGSPREAAGFGEVTLLAVAYEGVEAALDAAGAAEGTLSGRALIDCTNAIVPGRFTLATDGGPGMAERIAARAVGARVVKGFCHCADAVWRMTPPVFADGPLGVPLCGDDEGALEAVRTLVRDMGCVPLDGGGLERARLLESTVAFLLGFWFGGVEPRAALPPLAVQDPA</sequence>
<accession>A0ABS4MZV3</accession>
<evidence type="ECO:0000259" key="2">
    <source>
        <dbReference type="Pfam" id="PF03807"/>
    </source>
</evidence>
<dbReference type="PANTHER" id="PTHR14239">
    <property type="entry name" value="DUDULIN-RELATED"/>
    <property type="match status" value="1"/>
</dbReference>
<dbReference type="Gene3D" id="3.40.50.720">
    <property type="entry name" value="NAD(P)-binding Rossmann-like Domain"/>
    <property type="match status" value="1"/>
</dbReference>
<dbReference type="InterPro" id="IPR036291">
    <property type="entry name" value="NAD(P)-bd_dom_sf"/>
</dbReference>
<keyword evidence="1" id="KW-0560">Oxidoreductase</keyword>
<evidence type="ECO:0000313" key="4">
    <source>
        <dbReference type="Proteomes" id="UP000756710"/>
    </source>
</evidence>
<organism evidence="3 4">
    <name type="scientific">Streptomyces iranensis</name>
    <dbReference type="NCBI Taxonomy" id="576784"/>
    <lineage>
        <taxon>Bacteria</taxon>
        <taxon>Bacillati</taxon>
        <taxon>Actinomycetota</taxon>
        <taxon>Actinomycetes</taxon>
        <taxon>Kitasatosporales</taxon>
        <taxon>Streptomycetaceae</taxon>
        <taxon>Streptomyces</taxon>
        <taxon>Streptomyces violaceusniger group</taxon>
    </lineage>
</organism>
<dbReference type="Proteomes" id="UP000756710">
    <property type="component" value="Unassembled WGS sequence"/>
</dbReference>
<dbReference type="Pfam" id="PF03807">
    <property type="entry name" value="F420_oxidored"/>
    <property type="match status" value="1"/>
</dbReference>
<proteinExistence type="predicted"/>
<name>A0ABS4MZV3_9ACTN</name>
<dbReference type="PANTHER" id="PTHR14239:SF10">
    <property type="entry name" value="REDUCTASE"/>
    <property type="match status" value="1"/>
</dbReference>
<dbReference type="InterPro" id="IPR028939">
    <property type="entry name" value="P5C_Rdtase_cat_N"/>
</dbReference>
<evidence type="ECO:0000256" key="1">
    <source>
        <dbReference type="ARBA" id="ARBA00023002"/>
    </source>
</evidence>
<comment type="caution">
    <text evidence="3">The sequence shown here is derived from an EMBL/GenBank/DDBJ whole genome shotgun (WGS) entry which is preliminary data.</text>
</comment>
<feature type="domain" description="Pyrroline-5-carboxylate reductase catalytic N-terminal" evidence="2">
    <location>
        <begin position="13"/>
        <end position="106"/>
    </location>
</feature>
<reference evidence="3 4" key="1">
    <citation type="submission" date="2021-03" db="EMBL/GenBank/DDBJ databases">
        <title>Genomic Encyclopedia of Type Strains, Phase IV (KMG-IV): sequencing the most valuable type-strain genomes for metagenomic binning, comparative biology and taxonomic classification.</title>
        <authorList>
            <person name="Goeker M."/>
        </authorList>
    </citation>
    <scope>NUCLEOTIDE SEQUENCE [LARGE SCALE GENOMIC DNA]</scope>
    <source>
        <strain evidence="3 4">DSM 41954</strain>
    </source>
</reference>